<dbReference type="InterPro" id="IPR004294">
    <property type="entry name" value="Carotenoid_Oase"/>
</dbReference>
<dbReference type="GO" id="GO:0016121">
    <property type="term" value="P:carotene catabolic process"/>
    <property type="evidence" value="ECO:0000318"/>
    <property type="project" value="GO_Central"/>
</dbReference>
<evidence type="ECO:0000256" key="6">
    <source>
        <dbReference type="ARBA" id="ARBA00039084"/>
    </source>
</evidence>
<dbReference type="GO" id="GO:0010436">
    <property type="term" value="F:carotenoid dioxygenase activity"/>
    <property type="evidence" value="ECO:0000318"/>
    <property type="project" value="GO_Central"/>
</dbReference>
<dbReference type="Proteomes" id="UP000006727">
    <property type="component" value="Chromosome 18"/>
</dbReference>
<evidence type="ECO:0000313" key="11">
    <source>
        <dbReference type="Proteomes" id="UP000006727"/>
    </source>
</evidence>
<dbReference type="RefSeq" id="XP_024402296.1">
    <property type="nucleotide sequence ID" value="XM_024546528.2"/>
</dbReference>
<dbReference type="AlphaFoldDB" id="A0A2K1J1H0"/>
<name>A0A2K1J1H0_PHYPA</name>
<reference evidence="10" key="3">
    <citation type="submission" date="2020-12" db="UniProtKB">
        <authorList>
            <consortium name="EnsemblPlants"/>
        </authorList>
    </citation>
    <scope>IDENTIFICATION</scope>
</reference>
<feature type="binding site" evidence="8">
    <location>
        <position position="441"/>
    </location>
    <ligand>
        <name>Fe cation</name>
        <dbReference type="ChEBI" id="CHEBI:24875"/>
        <note>catalytic</note>
    </ligand>
</feature>
<keyword evidence="11" id="KW-1185">Reference proteome</keyword>
<dbReference type="PANTHER" id="PTHR10543:SF89">
    <property type="entry name" value="CAROTENOID 9,10(9',10')-CLEAVAGE DIOXYGENASE 1"/>
    <property type="match status" value="1"/>
</dbReference>
<dbReference type="Pfam" id="PF03055">
    <property type="entry name" value="RPE65"/>
    <property type="match status" value="1"/>
</dbReference>
<feature type="binding site" evidence="8">
    <location>
        <position position="376"/>
    </location>
    <ligand>
        <name>Fe cation</name>
        <dbReference type="ChEBI" id="CHEBI:24875"/>
        <note>catalytic</note>
    </ligand>
</feature>
<dbReference type="KEGG" id="ppp:112295238"/>
<keyword evidence="3" id="KW-0223">Dioxygenase</keyword>
<evidence type="ECO:0000256" key="1">
    <source>
        <dbReference type="ARBA" id="ARBA00006787"/>
    </source>
</evidence>
<evidence type="ECO:0000256" key="8">
    <source>
        <dbReference type="PIRSR" id="PIRSR604294-1"/>
    </source>
</evidence>
<dbReference type="PaxDb" id="3218-PP1S328_46V6.1"/>
<dbReference type="EC" id="1.14.99.n4" evidence="6"/>
<dbReference type="Gramene" id="Pp3c18_17950V3.1">
    <property type="protein sequence ID" value="Pp3c18_17950V3.1"/>
    <property type="gene ID" value="Pp3c18_17950"/>
</dbReference>
<keyword evidence="5 8" id="KW-0408">Iron</keyword>
<dbReference type="STRING" id="3218.A0A2K1J1H0"/>
<dbReference type="GO" id="GO:0046872">
    <property type="term" value="F:metal ion binding"/>
    <property type="evidence" value="ECO:0007669"/>
    <property type="project" value="UniProtKB-KW"/>
</dbReference>
<feature type="binding site" evidence="8">
    <location>
        <position position="640"/>
    </location>
    <ligand>
        <name>Fe cation</name>
        <dbReference type="ChEBI" id="CHEBI:24875"/>
        <note>catalytic</note>
    </ligand>
</feature>
<comment type="cofactor">
    <cofactor evidence="8">
        <name>Fe(2+)</name>
        <dbReference type="ChEBI" id="CHEBI:29033"/>
    </cofactor>
    <text evidence="8">Binds 1 Fe(2+) ion per subunit.</text>
</comment>
<dbReference type="EnsemblPlants" id="Pp3c18_17950V3.2">
    <property type="protein sequence ID" value="Pp3c18_17950V3.2"/>
    <property type="gene ID" value="Pp3c18_17950"/>
</dbReference>
<keyword evidence="2 8" id="KW-0479">Metal-binding</keyword>
<evidence type="ECO:0000313" key="9">
    <source>
        <dbReference type="EMBL" id="PNR35371.1"/>
    </source>
</evidence>
<evidence type="ECO:0000256" key="4">
    <source>
        <dbReference type="ARBA" id="ARBA00023002"/>
    </source>
</evidence>
<protein>
    <recommendedName>
        <fullName evidence="6">carotenoid 9,10-dioxygenase</fullName>
        <ecNumber evidence="6">1.14.99.n4</ecNumber>
    </recommendedName>
</protein>
<dbReference type="Gramene" id="Pp3c18_17950V3.2">
    <property type="protein sequence ID" value="Pp3c18_17950V3.2"/>
    <property type="gene ID" value="Pp3c18_17950"/>
</dbReference>
<reference evidence="9 11" key="1">
    <citation type="journal article" date="2008" name="Science">
        <title>The Physcomitrella genome reveals evolutionary insights into the conquest of land by plants.</title>
        <authorList>
            <person name="Rensing S."/>
            <person name="Lang D."/>
            <person name="Zimmer A."/>
            <person name="Terry A."/>
            <person name="Salamov A."/>
            <person name="Shapiro H."/>
            <person name="Nishiyama T."/>
            <person name="Perroud P.-F."/>
            <person name="Lindquist E."/>
            <person name="Kamisugi Y."/>
            <person name="Tanahashi T."/>
            <person name="Sakakibara K."/>
            <person name="Fujita T."/>
            <person name="Oishi K."/>
            <person name="Shin-I T."/>
            <person name="Kuroki Y."/>
            <person name="Toyoda A."/>
            <person name="Suzuki Y."/>
            <person name="Hashimoto A."/>
            <person name="Yamaguchi K."/>
            <person name="Sugano A."/>
            <person name="Kohara Y."/>
            <person name="Fujiyama A."/>
            <person name="Anterola A."/>
            <person name="Aoki S."/>
            <person name="Ashton N."/>
            <person name="Barbazuk W.B."/>
            <person name="Barker E."/>
            <person name="Bennetzen J."/>
            <person name="Bezanilla M."/>
            <person name="Blankenship R."/>
            <person name="Cho S.H."/>
            <person name="Dutcher S."/>
            <person name="Estelle M."/>
            <person name="Fawcett J.A."/>
            <person name="Gundlach H."/>
            <person name="Hanada K."/>
            <person name="Heyl A."/>
            <person name="Hicks K.A."/>
            <person name="Hugh J."/>
            <person name="Lohr M."/>
            <person name="Mayer K."/>
            <person name="Melkozernov A."/>
            <person name="Murata T."/>
            <person name="Nelson D."/>
            <person name="Pils B."/>
            <person name="Prigge M."/>
            <person name="Reiss B."/>
            <person name="Renner T."/>
            <person name="Rombauts S."/>
            <person name="Rushton P."/>
            <person name="Sanderfoot A."/>
            <person name="Schween G."/>
            <person name="Shiu S.-H."/>
            <person name="Stueber K."/>
            <person name="Theodoulou F.L."/>
            <person name="Tu H."/>
            <person name="Van de Peer Y."/>
            <person name="Verrier P.J."/>
            <person name="Waters E."/>
            <person name="Wood A."/>
            <person name="Yang L."/>
            <person name="Cove D."/>
            <person name="Cuming A."/>
            <person name="Hasebe M."/>
            <person name="Lucas S."/>
            <person name="Mishler D.B."/>
            <person name="Reski R."/>
            <person name="Grigoriev I."/>
            <person name="Quatrano R.S."/>
            <person name="Boore J.L."/>
        </authorList>
    </citation>
    <scope>NUCLEOTIDE SEQUENCE [LARGE SCALE GENOMIC DNA]</scope>
    <source>
        <strain evidence="10 11">cv. Gransden 2004</strain>
    </source>
</reference>
<dbReference type="GO" id="GO:0009570">
    <property type="term" value="C:chloroplast stroma"/>
    <property type="evidence" value="ECO:0000318"/>
    <property type="project" value="GO_Central"/>
</dbReference>
<proteinExistence type="inferred from homology"/>
<dbReference type="EnsemblPlants" id="Pp3c18_17950V3.3">
    <property type="protein sequence ID" value="Pp3c18_17950V3.3"/>
    <property type="gene ID" value="Pp3c18_17950"/>
</dbReference>
<dbReference type="GeneID" id="112295238"/>
<dbReference type="OrthoDB" id="1069523at2759"/>
<keyword evidence="4" id="KW-0560">Oxidoreductase</keyword>
<feature type="binding site" evidence="8">
    <location>
        <position position="328"/>
    </location>
    <ligand>
        <name>Fe cation</name>
        <dbReference type="ChEBI" id="CHEBI:24875"/>
        <note>catalytic</note>
    </ligand>
</feature>
<sequence>MAESLSPSRHIGAVGAQELPQLVGGSRDSLASSSGHGLRLQRRVSVSRPSLLPCLRRKSGVDHRHKHTTITAVGTSKWKDPVSDPEIRLPEGITSIPSLIPSWRKKDENRSNKQKVVVRRSLINWAALFCDFLEKMIYETAKGSTSKQEWNYYLSASFAPVSERAPTTALRIIGTIPECMFGEFFRVGPNPRFEALGGYHWFDGDGMIHGLHLSEGKATYVVRYVRTSRLQQEERYGAPKFWKVGDMKGVKGYFCIALENLRRSLGVLNVSSGYAGTGNTSLVFHNKKLLALHERDKPYRIKVLEDGDLVTVGLEDFDKRLQHSFAAHPKIDPVTGEMFFFGYHSESSDLIYRTVSKEGVLRDPVLIKLPTTTITHDFAITENYAILMDLPLVLDPLGMAQGGFIFRFDPNKESRLGVLPRYATDDSQIRWFTIPTCYILHTVAAWEEEDEIILICCRTDGIDLNPDFGVERKNKAYGDSYGSPTLYEYRMNFKNGHVHQRQLSNLSIEFPTINPHYVGRKTRYTYCGVVDNELDLMSGIVKYDLYLDPSTTDTAVDDKTKGNNCTVFHFGPNCYASDTIFVPNNRGMANDAAEDDGFLISFVQDLNTGKSEAIIIDAKTMGPTPVAVVELPGRIPKGFHAYFVTQEQLQQQA</sequence>
<evidence type="ECO:0000256" key="2">
    <source>
        <dbReference type="ARBA" id="ARBA00022723"/>
    </source>
</evidence>
<organism evidence="9">
    <name type="scientific">Physcomitrium patens</name>
    <name type="common">Spreading-leaved earth moss</name>
    <name type="synonym">Physcomitrella patens</name>
    <dbReference type="NCBI Taxonomy" id="3218"/>
    <lineage>
        <taxon>Eukaryota</taxon>
        <taxon>Viridiplantae</taxon>
        <taxon>Streptophyta</taxon>
        <taxon>Embryophyta</taxon>
        <taxon>Bryophyta</taxon>
        <taxon>Bryophytina</taxon>
        <taxon>Bryopsida</taxon>
        <taxon>Funariidae</taxon>
        <taxon>Funariales</taxon>
        <taxon>Funariaceae</taxon>
        <taxon>Physcomitrium</taxon>
    </lineage>
</organism>
<dbReference type="EnsemblPlants" id="Pp3c18_17950V3.1">
    <property type="protein sequence ID" value="Pp3c18_17950V3.1"/>
    <property type="gene ID" value="Pp3c18_17950"/>
</dbReference>
<gene>
    <name evidence="10" type="primary">LOC112295238</name>
    <name evidence="9" type="ORF">PHYPA_023271</name>
</gene>
<evidence type="ECO:0000313" key="10">
    <source>
        <dbReference type="EnsemblPlants" id="Pp3c18_17950V3.1"/>
    </source>
</evidence>
<comment type="similarity">
    <text evidence="1">Belongs to the carotenoid oxygenase family.</text>
</comment>
<evidence type="ECO:0000256" key="5">
    <source>
        <dbReference type="ARBA" id="ARBA00023004"/>
    </source>
</evidence>
<accession>A0A2K1J1H0</accession>
<evidence type="ECO:0000256" key="3">
    <source>
        <dbReference type="ARBA" id="ARBA00022964"/>
    </source>
</evidence>
<dbReference type="EMBL" id="ABEU02000018">
    <property type="protein sequence ID" value="PNR35371.1"/>
    <property type="molecule type" value="Genomic_DNA"/>
</dbReference>
<dbReference type="PANTHER" id="PTHR10543">
    <property type="entry name" value="BETA-CAROTENE DIOXYGENASE"/>
    <property type="match status" value="1"/>
</dbReference>
<reference evidence="9 11" key="2">
    <citation type="journal article" date="2018" name="Plant J.">
        <title>The Physcomitrella patens chromosome-scale assembly reveals moss genome structure and evolution.</title>
        <authorList>
            <person name="Lang D."/>
            <person name="Ullrich K.K."/>
            <person name="Murat F."/>
            <person name="Fuchs J."/>
            <person name="Jenkins J."/>
            <person name="Haas F.B."/>
            <person name="Piednoel M."/>
            <person name="Gundlach H."/>
            <person name="Van Bel M."/>
            <person name="Meyberg R."/>
            <person name="Vives C."/>
            <person name="Morata J."/>
            <person name="Symeonidi A."/>
            <person name="Hiss M."/>
            <person name="Muchero W."/>
            <person name="Kamisugi Y."/>
            <person name="Saleh O."/>
            <person name="Blanc G."/>
            <person name="Decker E.L."/>
            <person name="van Gessel N."/>
            <person name="Grimwood J."/>
            <person name="Hayes R.D."/>
            <person name="Graham S.W."/>
            <person name="Gunter L.E."/>
            <person name="McDaniel S.F."/>
            <person name="Hoernstein S.N.W."/>
            <person name="Larsson A."/>
            <person name="Li F.W."/>
            <person name="Perroud P.F."/>
            <person name="Phillips J."/>
            <person name="Ranjan P."/>
            <person name="Rokshar D.S."/>
            <person name="Rothfels C.J."/>
            <person name="Schneider L."/>
            <person name="Shu S."/>
            <person name="Stevenson D.W."/>
            <person name="Thummler F."/>
            <person name="Tillich M."/>
            <person name="Villarreal Aguilar J.C."/>
            <person name="Widiez T."/>
            <person name="Wong G.K."/>
            <person name="Wymore A."/>
            <person name="Zhang Y."/>
            <person name="Zimmer A.D."/>
            <person name="Quatrano R.S."/>
            <person name="Mayer K.F.X."/>
            <person name="Goodstein D."/>
            <person name="Casacuberta J.M."/>
            <person name="Vandepoele K."/>
            <person name="Reski R."/>
            <person name="Cuming A.C."/>
            <person name="Tuskan G.A."/>
            <person name="Maumus F."/>
            <person name="Salse J."/>
            <person name="Schmutz J."/>
            <person name="Rensing S.A."/>
        </authorList>
    </citation>
    <scope>NUCLEOTIDE SEQUENCE [LARGE SCALE GENOMIC DNA]</scope>
    <source>
        <strain evidence="10 11">cv. Gransden 2004</strain>
    </source>
</reference>
<comment type="catalytic activity">
    <reaction evidence="7">
        <text>all-trans-zeaxanthin + 2 O2 = 4,9-dimethyldodeca-2,4,6,8,10-pentaenedial + 2 (3R)-hydroxy-beta-ionone</text>
        <dbReference type="Rhea" id="RHEA:26393"/>
        <dbReference type="ChEBI" id="CHEBI:15379"/>
        <dbReference type="ChEBI" id="CHEBI:27547"/>
        <dbReference type="ChEBI" id="CHEBI:53171"/>
        <dbReference type="ChEBI" id="CHEBI:53173"/>
        <dbReference type="EC" id="1.14.99.n4"/>
    </reaction>
</comment>
<evidence type="ECO:0000256" key="7">
    <source>
        <dbReference type="ARBA" id="ARBA00048709"/>
    </source>
</evidence>
<dbReference type="Gramene" id="Pp3c18_17950V3.3">
    <property type="protein sequence ID" value="Pp3c18_17950V3.3"/>
    <property type="gene ID" value="Pp3c18_17950"/>
</dbReference>